<sequence>MPFGIPTNYQAMINEDYNDSLPSSTTYEPFTQTSYWERQEINSKLNKLGTYYIIVYNSQNNLSNNTLDQNNIPKFGKFSLAVGKVEDFSILDLLVLIPYSWLNVKLFFNDYWSLMLGIGIFVLMVIVIPIVLFLRRKRK</sequence>
<name>A0A654LVC1_9ARCH</name>
<protein>
    <submittedName>
        <fullName evidence="2">Uncharacterized protein</fullName>
    </submittedName>
</protein>
<keyword evidence="3" id="KW-1185">Reference proteome</keyword>
<dbReference type="GeneID" id="60421258"/>
<reference evidence="3" key="1">
    <citation type="submission" date="2015-10" db="EMBL/GenBank/DDBJ databases">
        <title>Niche specialization of a soil ammonia-oxidizing archaeon, Candidatus Nitrosocosmicus oleophilus.</title>
        <authorList>
            <person name="Jung M.-Y."/>
            <person name="Rhee S.-K."/>
        </authorList>
    </citation>
    <scope>NUCLEOTIDE SEQUENCE [LARGE SCALE GENOMIC DNA]</scope>
    <source>
        <strain evidence="3">MY3</strain>
    </source>
</reference>
<keyword evidence="1" id="KW-1133">Transmembrane helix</keyword>
<dbReference type="OrthoDB" id="3073at2157"/>
<keyword evidence="1" id="KW-0472">Membrane</keyword>
<dbReference type="Proteomes" id="UP000058925">
    <property type="component" value="Chromosome"/>
</dbReference>
<evidence type="ECO:0000313" key="3">
    <source>
        <dbReference type="Proteomes" id="UP000058925"/>
    </source>
</evidence>
<evidence type="ECO:0000313" key="2">
    <source>
        <dbReference type="EMBL" id="ALI35378.1"/>
    </source>
</evidence>
<evidence type="ECO:0000256" key="1">
    <source>
        <dbReference type="SAM" id="Phobius"/>
    </source>
</evidence>
<dbReference type="AlphaFoldDB" id="A0A654LVC1"/>
<dbReference type="EMBL" id="CP012850">
    <property type="protein sequence ID" value="ALI35378.1"/>
    <property type="molecule type" value="Genomic_DNA"/>
</dbReference>
<proteinExistence type="predicted"/>
<feature type="transmembrane region" description="Helical" evidence="1">
    <location>
        <begin position="111"/>
        <end position="134"/>
    </location>
</feature>
<dbReference type="KEGG" id="taa:NMY3_01173"/>
<gene>
    <name evidence="2" type="ORF">NMY3_01173</name>
</gene>
<organism evidence="2 3">
    <name type="scientific">Candidatus Nitrosocosmicus oleophilus</name>
    <dbReference type="NCBI Taxonomy" id="1353260"/>
    <lineage>
        <taxon>Archaea</taxon>
        <taxon>Nitrososphaerota</taxon>
        <taxon>Nitrososphaeria</taxon>
        <taxon>Nitrososphaerales</taxon>
        <taxon>Nitrososphaeraceae</taxon>
        <taxon>Candidatus Nitrosocosmicus</taxon>
    </lineage>
</organism>
<dbReference type="RefSeq" id="WP_196817855.1">
    <property type="nucleotide sequence ID" value="NZ_CP012850.1"/>
</dbReference>
<keyword evidence="1" id="KW-0812">Transmembrane</keyword>
<accession>A0A654LVC1</accession>